<dbReference type="Proteomes" id="UP000262699">
    <property type="component" value="Unassembled WGS sequence"/>
</dbReference>
<reference evidence="2 3" key="1">
    <citation type="journal article" date="2018" name="Nat. Biotechnol.">
        <title>A standardized bacterial taxonomy based on genome phylogeny substantially revises the tree of life.</title>
        <authorList>
            <person name="Parks D.H."/>
            <person name="Chuvochina M."/>
            <person name="Waite D.W."/>
            <person name="Rinke C."/>
            <person name="Skarshewski A."/>
            <person name="Chaumeil P.A."/>
            <person name="Hugenholtz P."/>
        </authorList>
    </citation>
    <scope>NUCLEOTIDE SEQUENCE [LARGE SCALE GENOMIC DNA]</scope>
    <source>
        <strain evidence="2">UBA9015</strain>
    </source>
</reference>
<dbReference type="AlphaFoldDB" id="A0A3D0W938"/>
<sequence>MRIPLQMQRSPLKRFLIAARVLLLVTLFFLPSMGVLMGVALMTGSTRWFLFVGTPVVLANAAIVLWKPQRRRIWAWTGAISGRRSAV</sequence>
<evidence type="ECO:0000256" key="1">
    <source>
        <dbReference type="SAM" id="Phobius"/>
    </source>
</evidence>
<protein>
    <submittedName>
        <fullName evidence="2">Uncharacterized protein</fullName>
    </submittedName>
</protein>
<feature type="transmembrane region" description="Helical" evidence="1">
    <location>
        <begin position="48"/>
        <end position="66"/>
    </location>
</feature>
<accession>A0A3D0W938</accession>
<name>A0A3D0W938_9SPHN</name>
<keyword evidence="1" id="KW-0812">Transmembrane</keyword>
<comment type="caution">
    <text evidence="2">The sequence shown here is derived from an EMBL/GenBank/DDBJ whole genome shotgun (WGS) entry which is preliminary data.</text>
</comment>
<organism evidence="2 3">
    <name type="scientific">Sphingomonas bacterium</name>
    <dbReference type="NCBI Taxonomy" id="1895847"/>
    <lineage>
        <taxon>Bacteria</taxon>
        <taxon>Pseudomonadati</taxon>
        <taxon>Pseudomonadota</taxon>
        <taxon>Alphaproteobacteria</taxon>
        <taxon>Sphingomonadales</taxon>
        <taxon>Sphingomonadaceae</taxon>
        <taxon>Sphingomonas</taxon>
    </lineage>
</organism>
<keyword evidence="1" id="KW-1133">Transmembrane helix</keyword>
<keyword evidence="1" id="KW-0472">Membrane</keyword>
<evidence type="ECO:0000313" key="3">
    <source>
        <dbReference type="Proteomes" id="UP000262699"/>
    </source>
</evidence>
<feature type="transmembrane region" description="Helical" evidence="1">
    <location>
        <begin position="21"/>
        <end position="42"/>
    </location>
</feature>
<proteinExistence type="predicted"/>
<dbReference type="EMBL" id="DOYJ01000107">
    <property type="protein sequence ID" value="HCB75265.1"/>
    <property type="molecule type" value="Genomic_DNA"/>
</dbReference>
<evidence type="ECO:0000313" key="2">
    <source>
        <dbReference type="EMBL" id="HCB75265.1"/>
    </source>
</evidence>
<gene>
    <name evidence="2" type="ORF">DEP91_03705</name>
</gene>